<keyword evidence="4" id="KW-0443">Lipid metabolism</keyword>
<comment type="caution">
    <text evidence="7">The sequence shown here is derived from an EMBL/GenBank/DDBJ whole genome shotgun (WGS) entry which is preliminary data.</text>
</comment>
<feature type="domain" description="AMP-dependent synthetase/ligase" evidence="5">
    <location>
        <begin position="1"/>
        <end position="345"/>
    </location>
</feature>
<evidence type="ECO:0000256" key="4">
    <source>
        <dbReference type="ARBA" id="ARBA00023098"/>
    </source>
</evidence>
<sequence length="498" mass="54904">MLRHLGVGYGDRVGLLALNSAQSIAAHYAIPAVGGVIVSFNPWIPSQAIKNQILYSGARVILASNALLQQHRDLFMELSSHIVMAIDEPIESGHIENRYYRFEVDQHKFDSNIPLDRFIRSENDPIAINFTSGTTGDPKGVVYSHRAAYLHALGQVMMMNLSLSSVYYWSLPMFHVNGWGHMWAATAVGARQVVDEHIVQLNAKSLKQSITSHGVTHMAGAPRLLRHLMDEIFDESILDGLTVMTGGAAPTPDLTESMKRRGVNMIHQYGLNETCGPFVVCEAKGNWSELSTESQVKLRLRQGIAGIHAGVGLRVVDKDMNDVPWDGVSLGEVLMSGNTVAQGYFDNPAATDAVFRDGWFHSGDMAVVHPDGYLEIKDRLKDLIYVETTYGWENISSMEIEHVASQLPGIKDVAVVGVDGKGQKPVIALFYEKSVHGDVDEKIIFDHCKKNLPDFKVPGYFLEAAIPKTATGKVIKGMLKDEVMKRLSAEDARVLKLV</sequence>
<accession>A0ABQ5XPI2</accession>
<evidence type="ECO:0000259" key="5">
    <source>
        <dbReference type="Pfam" id="PF00501"/>
    </source>
</evidence>
<reference evidence="8" key="1">
    <citation type="journal article" date="2019" name="Int. J. Syst. Evol. Microbiol.">
        <title>The Global Catalogue of Microorganisms (GCM) 10K type strain sequencing project: providing services to taxonomists for standard genome sequencing and annotation.</title>
        <authorList>
            <consortium name="The Broad Institute Genomics Platform"/>
            <consortium name="The Broad Institute Genome Sequencing Center for Infectious Disease"/>
            <person name="Wu L."/>
            <person name="Ma J."/>
        </authorList>
    </citation>
    <scope>NUCLEOTIDE SEQUENCE [LARGE SCALE GENOMIC DNA]</scope>
    <source>
        <strain evidence="8">NBRC 111980</strain>
    </source>
</reference>
<dbReference type="SUPFAM" id="SSF56801">
    <property type="entry name" value="Acetyl-CoA synthetase-like"/>
    <property type="match status" value="1"/>
</dbReference>
<keyword evidence="8" id="KW-1185">Reference proteome</keyword>
<dbReference type="PANTHER" id="PTHR43859:SF4">
    <property type="entry name" value="BUTANOATE--COA LIGASE AAE1-RELATED"/>
    <property type="match status" value="1"/>
</dbReference>
<proteinExistence type="inferred from homology"/>
<evidence type="ECO:0000313" key="7">
    <source>
        <dbReference type="EMBL" id="GLQ93513.1"/>
    </source>
</evidence>
<dbReference type="Gene3D" id="3.40.50.12780">
    <property type="entry name" value="N-terminal domain of ligase-like"/>
    <property type="match status" value="1"/>
</dbReference>
<dbReference type="Gene3D" id="3.30.300.30">
    <property type="match status" value="1"/>
</dbReference>
<evidence type="ECO:0000259" key="6">
    <source>
        <dbReference type="Pfam" id="PF13193"/>
    </source>
</evidence>
<dbReference type="Pfam" id="PF00501">
    <property type="entry name" value="AMP-binding"/>
    <property type="match status" value="1"/>
</dbReference>
<name>A0ABQ5XPI2_9GAMM</name>
<evidence type="ECO:0000256" key="1">
    <source>
        <dbReference type="ARBA" id="ARBA00006432"/>
    </source>
</evidence>
<dbReference type="InterPro" id="IPR000873">
    <property type="entry name" value="AMP-dep_synth/lig_dom"/>
</dbReference>
<dbReference type="InterPro" id="IPR042099">
    <property type="entry name" value="ANL_N_sf"/>
</dbReference>
<dbReference type="PANTHER" id="PTHR43859">
    <property type="entry name" value="ACYL-ACTIVATING ENZYME"/>
    <property type="match status" value="1"/>
</dbReference>
<evidence type="ECO:0000256" key="3">
    <source>
        <dbReference type="ARBA" id="ARBA00022832"/>
    </source>
</evidence>
<keyword evidence="3" id="KW-0276">Fatty acid metabolism</keyword>
<dbReference type="InterPro" id="IPR025110">
    <property type="entry name" value="AMP-bd_C"/>
</dbReference>
<protein>
    <submittedName>
        <fullName evidence="7">Acyl-CoA synthetase</fullName>
    </submittedName>
</protein>
<dbReference type="EMBL" id="BSOB01000018">
    <property type="protein sequence ID" value="GLQ93513.1"/>
    <property type="molecule type" value="Genomic_DNA"/>
</dbReference>
<dbReference type="PROSITE" id="PS00455">
    <property type="entry name" value="AMP_BINDING"/>
    <property type="match status" value="1"/>
</dbReference>
<dbReference type="InterPro" id="IPR045851">
    <property type="entry name" value="AMP-bd_C_sf"/>
</dbReference>
<comment type="similarity">
    <text evidence="1">Belongs to the ATP-dependent AMP-binding enzyme family.</text>
</comment>
<dbReference type="InterPro" id="IPR020845">
    <property type="entry name" value="AMP-binding_CS"/>
</dbReference>
<feature type="domain" description="AMP-binding enzyme C-terminal" evidence="6">
    <location>
        <begin position="399"/>
        <end position="473"/>
    </location>
</feature>
<keyword evidence="2" id="KW-0436">Ligase</keyword>
<evidence type="ECO:0000313" key="8">
    <source>
        <dbReference type="Proteomes" id="UP001156670"/>
    </source>
</evidence>
<dbReference type="Proteomes" id="UP001156670">
    <property type="component" value="Unassembled WGS sequence"/>
</dbReference>
<gene>
    <name evidence="7" type="primary">alkK</name>
    <name evidence="7" type="ORF">GCM10007901_24640</name>
</gene>
<organism evidence="7 8">
    <name type="scientific">Dyella acidisoli</name>
    <dbReference type="NCBI Taxonomy" id="1867834"/>
    <lineage>
        <taxon>Bacteria</taxon>
        <taxon>Pseudomonadati</taxon>
        <taxon>Pseudomonadota</taxon>
        <taxon>Gammaproteobacteria</taxon>
        <taxon>Lysobacterales</taxon>
        <taxon>Rhodanobacteraceae</taxon>
        <taxon>Dyella</taxon>
    </lineage>
</organism>
<dbReference type="Pfam" id="PF13193">
    <property type="entry name" value="AMP-binding_C"/>
    <property type="match status" value="1"/>
</dbReference>
<evidence type="ECO:0000256" key="2">
    <source>
        <dbReference type="ARBA" id="ARBA00022598"/>
    </source>
</evidence>